<dbReference type="HOGENOM" id="CLU_017147_5_1_1"/>
<sequence length="369" mass="38731">MMLVDLDDGSEDSLLGAIVKVLAESVLASAVALKRCSRRFKVLAAPLVASAVAETNQKWRDAAAKIGCRGGAAITYGLERNEVLTNLNLSHKNIRHEGAAATAEALRGNAVLTDLNLCHNKIRDEGAAAIAEALRGNERNMLTSLGLACCSIGTTGAAEIAEYMSGSEALTTLDIGMNLIFAEGAKAIGEALKVNEVLKSLNLSDNRTGPEGAKALGGALAVNAVLTDLNLQQQDPRRGRRCDRRGATGHEVLTHLNLRHNHFGDAGTATIAEALRSNQVLTTLDLSSNGPITAPVDLSGEYDASGIALADVEVNEVRLKTLFLGNNRIRAEGVTAIAEALRGNEVLTTLDLCANDLGDEGKGVIRGVR</sequence>
<dbReference type="Gene3D" id="3.80.10.10">
    <property type="entry name" value="Ribonuclease Inhibitor"/>
    <property type="match status" value="4"/>
</dbReference>
<dbReference type="GO" id="GO:0048471">
    <property type="term" value="C:perinuclear region of cytoplasm"/>
    <property type="evidence" value="ECO:0007669"/>
    <property type="project" value="TreeGrafter"/>
</dbReference>
<name>A0A0D3KN34_EMIH1</name>
<keyword evidence="3" id="KW-0677">Repeat</keyword>
<dbReference type="STRING" id="2903.R1FUI7"/>
<protein>
    <submittedName>
        <fullName evidence="4">Uncharacterized protein</fullName>
    </submittedName>
</protein>
<dbReference type="GO" id="GO:0005829">
    <property type="term" value="C:cytosol"/>
    <property type="evidence" value="ECO:0007669"/>
    <property type="project" value="TreeGrafter"/>
</dbReference>
<evidence type="ECO:0000313" key="4">
    <source>
        <dbReference type="EnsemblProtists" id="EOD37169"/>
    </source>
</evidence>
<dbReference type="InterPro" id="IPR001611">
    <property type="entry name" value="Leu-rich_rpt"/>
</dbReference>
<reference evidence="4" key="2">
    <citation type="submission" date="2024-10" db="UniProtKB">
        <authorList>
            <consortium name="EnsemblProtists"/>
        </authorList>
    </citation>
    <scope>IDENTIFICATION</scope>
</reference>
<dbReference type="GO" id="GO:0005634">
    <property type="term" value="C:nucleus"/>
    <property type="evidence" value="ECO:0007669"/>
    <property type="project" value="TreeGrafter"/>
</dbReference>
<dbReference type="eggNOG" id="KOG4308">
    <property type="taxonomic scope" value="Eukaryota"/>
</dbReference>
<keyword evidence="5" id="KW-1185">Reference proteome</keyword>
<reference evidence="5" key="1">
    <citation type="journal article" date="2013" name="Nature">
        <title>Pan genome of the phytoplankton Emiliania underpins its global distribution.</title>
        <authorList>
            <person name="Read B.A."/>
            <person name="Kegel J."/>
            <person name="Klute M.J."/>
            <person name="Kuo A."/>
            <person name="Lefebvre S.C."/>
            <person name="Maumus F."/>
            <person name="Mayer C."/>
            <person name="Miller J."/>
            <person name="Monier A."/>
            <person name="Salamov A."/>
            <person name="Young J."/>
            <person name="Aguilar M."/>
            <person name="Claverie J.M."/>
            <person name="Frickenhaus S."/>
            <person name="Gonzalez K."/>
            <person name="Herman E.K."/>
            <person name="Lin Y.C."/>
            <person name="Napier J."/>
            <person name="Ogata H."/>
            <person name="Sarno A.F."/>
            <person name="Shmutz J."/>
            <person name="Schroeder D."/>
            <person name="de Vargas C."/>
            <person name="Verret F."/>
            <person name="von Dassow P."/>
            <person name="Valentin K."/>
            <person name="Van de Peer Y."/>
            <person name="Wheeler G."/>
            <person name="Dacks J.B."/>
            <person name="Delwiche C.F."/>
            <person name="Dyhrman S.T."/>
            <person name="Glockner G."/>
            <person name="John U."/>
            <person name="Richards T."/>
            <person name="Worden A.Z."/>
            <person name="Zhang X."/>
            <person name="Grigoriev I.V."/>
            <person name="Allen A.E."/>
            <person name="Bidle K."/>
            <person name="Borodovsky M."/>
            <person name="Bowler C."/>
            <person name="Brownlee C."/>
            <person name="Cock J.M."/>
            <person name="Elias M."/>
            <person name="Gladyshev V.N."/>
            <person name="Groth M."/>
            <person name="Guda C."/>
            <person name="Hadaegh A."/>
            <person name="Iglesias-Rodriguez M.D."/>
            <person name="Jenkins J."/>
            <person name="Jones B.M."/>
            <person name="Lawson T."/>
            <person name="Leese F."/>
            <person name="Lindquist E."/>
            <person name="Lobanov A."/>
            <person name="Lomsadze A."/>
            <person name="Malik S.B."/>
            <person name="Marsh M.E."/>
            <person name="Mackinder L."/>
            <person name="Mock T."/>
            <person name="Mueller-Roeber B."/>
            <person name="Pagarete A."/>
            <person name="Parker M."/>
            <person name="Probert I."/>
            <person name="Quesneville H."/>
            <person name="Raines C."/>
            <person name="Rensing S.A."/>
            <person name="Riano-Pachon D.M."/>
            <person name="Richier S."/>
            <person name="Rokitta S."/>
            <person name="Shiraiwa Y."/>
            <person name="Soanes D.M."/>
            <person name="van der Giezen M."/>
            <person name="Wahlund T.M."/>
            <person name="Williams B."/>
            <person name="Wilson W."/>
            <person name="Wolfe G."/>
            <person name="Wurch L.L."/>
        </authorList>
    </citation>
    <scope>NUCLEOTIDE SEQUENCE</scope>
</reference>
<dbReference type="GO" id="GO:0006913">
    <property type="term" value="P:nucleocytoplasmic transport"/>
    <property type="evidence" value="ECO:0007669"/>
    <property type="project" value="TreeGrafter"/>
</dbReference>
<keyword evidence="2" id="KW-0433">Leucine-rich repeat</keyword>
<dbReference type="SUPFAM" id="SSF52047">
    <property type="entry name" value="RNI-like"/>
    <property type="match status" value="1"/>
</dbReference>
<proteinExistence type="predicted"/>
<keyword evidence="1" id="KW-0343">GTPase activation</keyword>
<dbReference type="Proteomes" id="UP000013827">
    <property type="component" value="Unassembled WGS sequence"/>
</dbReference>
<dbReference type="SMART" id="SM00368">
    <property type="entry name" value="LRR_RI"/>
    <property type="match status" value="7"/>
</dbReference>
<evidence type="ECO:0000313" key="5">
    <source>
        <dbReference type="Proteomes" id="UP000013827"/>
    </source>
</evidence>
<dbReference type="InterPro" id="IPR027038">
    <property type="entry name" value="RanGap"/>
</dbReference>
<dbReference type="PaxDb" id="2903-EOD37169"/>
<evidence type="ECO:0000256" key="3">
    <source>
        <dbReference type="ARBA" id="ARBA00022737"/>
    </source>
</evidence>
<dbReference type="Pfam" id="PF13516">
    <property type="entry name" value="LRR_6"/>
    <property type="match status" value="7"/>
</dbReference>
<organism evidence="4 5">
    <name type="scientific">Emiliania huxleyi (strain CCMP1516)</name>
    <dbReference type="NCBI Taxonomy" id="280463"/>
    <lineage>
        <taxon>Eukaryota</taxon>
        <taxon>Haptista</taxon>
        <taxon>Haptophyta</taxon>
        <taxon>Prymnesiophyceae</taxon>
        <taxon>Isochrysidales</taxon>
        <taxon>Noelaerhabdaceae</taxon>
        <taxon>Emiliania</taxon>
    </lineage>
</organism>
<dbReference type="GO" id="GO:0031267">
    <property type="term" value="F:small GTPase binding"/>
    <property type="evidence" value="ECO:0007669"/>
    <property type="project" value="TreeGrafter"/>
</dbReference>
<dbReference type="PANTHER" id="PTHR24113">
    <property type="entry name" value="RAN GTPASE-ACTIVATING PROTEIN 1"/>
    <property type="match status" value="1"/>
</dbReference>
<accession>A0A0D3KN34</accession>
<dbReference type="GO" id="GO:0005096">
    <property type="term" value="F:GTPase activator activity"/>
    <property type="evidence" value="ECO:0007669"/>
    <property type="project" value="UniProtKB-KW"/>
</dbReference>
<evidence type="ECO:0000256" key="2">
    <source>
        <dbReference type="ARBA" id="ARBA00022614"/>
    </source>
</evidence>
<dbReference type="GeneID" id="17282439"/>
<dbReference type="InterPro" id="IPR032675">
    <property type="entry name" value="LRR_dom_sf"/>
</dbReference>
<dbReference type="KEGG" id="ehx:EMIHUDRAFT_225870"/>
<dbReference type="RefSeq" id="XP_005789598.1">
    <property type="nucleotide sequence ID" value="XM_005789541.1"/>
</dbReference>
<dbReference type="PANTHER" id="PTHR24113:SF12">
    <property type="entry name" value="RAN GTPASE-ACTIVATING PROTEIN 1"/>
    <property type="match status" value="1"/>
</dbReference>
<evidence type="ECO:0000256" key="1">
    <source>
        <dbReference type="ARBA" id="ARBA00022468"/>
    </source>
</evidence>
<dbReference type="OMA" id="CANDLGD"/>
<dbReference type="EnsemblProtists" id="EOD37169">
    <property type="protein sequence ID" value="EOD37169"/>
    <property type="gene ID" value="EMIHUDRAFT_225870"/>
</dbReference>
<dbReference type="AlphaFoldDB" id="A0A0D3KN34"/>